<dbReference type="GO" id="GO:0006955">
    <property type="term" value="P:immune response"/>
    <property type="evidence" value="ECO:0000318"/>
    <property type="project" value="GO_Central"/>
</dbReference>
<accession>A0A0R0JM46</accession>
<dbReference type="AlphaFoldDB" id="A0A0R0JM46"/>
<dbReference type="InterPro" id="IPR001245">
    <property type="entry name" value="Ser-Thr/Tyr_kinase_cat_dom"/>
</dbReference>
<dbReference type="GO" id="GO:0004674">
    <property type="term" value="F:protein serine/threonine kinase activity"/>
    <property type="evidence" value="ECO:0000318"/>
    <property type="project" value="GO_Central"/>
</dbReference>
<dbReference type="Pfam" id="PF08276">
    <property type="entry name" value="PAN_2"/>
    <property type="match status" value="1"/>
</dbReference>
<feature type="domain" description="Protein kinase" evidence="9">
    <location>
        <begin position="1"/>
        <end position="393"/>
    </location>
</feature>
<evidence type="ECO:0000256" key="7">
    <source>
        <dbReference type="ARBA" id="ARBA00047899"/>
    </source>
</evidence>
<keyword evidence="5" id="KW-0418">Kinase</keyword>
<evidence type="ECO:0000256" key="3">
    <source>
        <dbReference type="ARBA" id="ARBA00022679"/>
    </source>
</evidence>
<dbReference type="Gene3D" id="1.10.510.10">
    <property type="entry name" value="Transferase(Phosphotransferase) domain 1"/>
    <property type="match status" value="1"/>
</dbReference>
<dbReference type="EnsemblPlants" id="KRH55543">
    <property type="protein sequence ID" value="KRH55543"/>
    <property type="gene ID" value="GLYMA_06G261300"/>
</dbReference>
<dbReference type="GO" id="GO:0005524">
    <property type="term" value="F:ATP binding"/>
    <property type="evidence" value="ECO:0007669"/>
    <property type="project" value="UniProtKB-KW"/>
</dbReference>
<sequence>MITETQVCQCLIGFSPKSPQALASSDWSQGCVRNTQLSCNDVDKDGFVKFEGLKVPDTTYTWVDESIGLEECRVKCLTNCSCMTYTNSDIRGTVSGCVMWFGDLIDMRQFETGGQVYDHSNFRFFLIVPSSNRQEPVDRHEENTPTIVASTIAAICGALLLSSYFIYRNRRNNAGWAKQFKIIGGIARGLLHLCQDSRLKIIHRDLKTSNVLLDSNMNPKISYFGMARTFGLDQDETNTNRWLLLEEEEDFISFAIQNTISGLVLVRYLKLPTRLLKTVESTFSPSSNFDNFKPPSIVKFDVFGFGVIVLEIISGKKIRAFYDPHHLLNLLGHTHQSFLLCNDLEAESSLPLESVIVTSACVGLILSNRNNVSASSPNKIHVLWDHRNMEKVF</sequence>
<dbReference type="GO" id="GO:0005886">
    <property type="term" value="C:plasma membrane"/>
    <property type="evidence" value="ECO:0000318"/>
    <property type="project" value="GO_Central"/>
</dbReference>
<dbReference type="PANTHER" id="PTHR27002:SF900">
    <property type="entry name" value="S-LOCUS LECTIN KINASE FAMILY PROTEIN"/>
    <property type="match status" value="1"/>
</dbReference>
<evidence type="ECO:0000256" key="6">
    <source>
        <dbReference type="ARBA" id="ARBA00022840"/>
    </source>
</evidence>
<dbReference type="InterPro" id="IPR000719">
    <property type="entry name" value="Prot_kinase_dom"/>
</dbReference>
<evidence type="ECO:0000259" key="10">
    <source>
        <dbReference type="PROSITE" id="PS50948"/>
    </source>
</evidence>
<reference evidence="11 12" key="1">
    <citation type="journal article" date="2010" name="Nature">
        <title>Genome sequence of the palaeopolyploid soybean.</title>
        <authorList>
            <person name="Schmutz J."/>
            <person name="Cannon S.B."/>
            <person name="Schlueter J."/>
            <person name="Ma J."/>
            <person name="Mitros T."/>
            <person name="Nelson W."/>
            <person name="Hyten D.L."/>
            <person name="Song Q."/>
            <person name="Thelen J.J."/>
            <person name="Cheng J."/>
            <person name="Xu D."/>
            <person name="Hellsten U."/>
            <person name="May G.D."/>
            <person name="Yu Y."/>
            <person name="Sakurai T."/>
            <person name="Umezawa T."/>
            <person name="Bhattacharyya M.K."/>
            <person name="Sandhu D."/>
            <person name="Valliyodan B."/>
            <person name="Lindquist E."/>
            <person name="Peto M."/>
            <person name="Grant D."/>
            <person name="Shu S."/>
            <person name="Goodstein D."/>
            <person name="Barry K."/>
            <person name="Futrell-Griggs M."/>
            <person name="Abernathy B."/>
            <person name="Du J."/>
            <person name="Tian Z."/>
            <person name="Zhu L."/>
            <person name="Gill N."/>
            <person name="Joshi T."/>
            <person name="Libault M."/>
            <person name="Sethuraman A."/>
            <person name="Zhang X.-C."/>
            <person name="Shinozaki K."/>
            <person name="Nguyen H.T."/>
            <person name="Wing R.A."/>
            <person name="Cregan P."/>
            <person name="Specht J."/>
            <person name="Grimwood J."/>
            <person name="Rokhsar D."/>
            <person name="Stacey G."/>
            <person name="Shoemaker R.C."/>
            <person name="Jackson S.A."/>
        </authorList>
    </citation>
    <scope>NUCLEOTIDE SEQUENCE [LARGE SCALE GENOMIC DNA]</scope>
    <source>
        <strain evidence="12">cv. Williams 82</strain>
        <tissue evidence="11">Callus</tissue>
    </source>
</reference>
<dbReference type="CDD" id="cd01098">
    <property type="entry name" value="PAN_AP_plant"/>
    <property type="match status" value="1"/>
</dbReference>
<evidence type="ECO:0000313" key="12">
    <source>
        <dbReference type="EnsemblPlants" id="KRH55543"/>
    </source>
</evidence>
<dbReference type="PANTHER" id="PTHR27002">
    <property type="entry name" value="RECEPTOR-LIKE SERINE/THREONINE-PROTEIN KINASE SD1-8"/>
    <property type="match status" value="1"/>
</dbReference>
<evidence type="ECO:0000256" key="5">
    <source>
        <dbReference type="ARBA" id="ARBA00022777"/>
    </source>
</evidence>
<reference evidence="12" key="2">
    <citation type="submission" date="2018-02" db="UniProtKB">
        <authorList>
            <consortium name="EnsemblPlants"/>
        </authorList>
    </citation>
    <scope>IDENTIFICATION</scope>
    <source>
        <strain evidence="12">Williams 82</strain>
    </source>
</reference>
<evidence type="ECO:0000256" key="1">
    <source>
        <dbReference type="ARBA" id="ARBA00012513"/>
    </source>
</evidence>
<name>A0A0R0JM46_SOYBN</name>
<evidence type="ECO:0000259" key="9">
    <source>
        <dbReference type="PROSITE" id="PS50011"/>
    </source>
</evidence>
<dbReference type="EC" id="2.7.11.1" evidence="1"/>
<comment type="catalytic activity">
    <reaction evidence="8">
        <text>L-seryl-[protein] + ATP = O-phospho-L-seryl-[protein] + ADP + H(+)</text>
        <dbReference type="Rhea" id="RHEA:17989"/>
        <dbReference type="Rhea" id="RHEA-COMP:9863"/>
        <dbReference type="Rhea" id="RHEA-COMP:11604"/>
        <dbReference type="ChEBI" id="CHEBI:15378"/>
        <dbReference type="ChEBI" id="CHEBI:29999"/>
        <dbReference type="ChEBI" id="CHEBI:30616"/>
        <dbReference type="ChEBI" id="CHEBI:83421"/>
        <dbReference type="ChEBI" id="CHEBI:456216"/>
        <dbReference type="EC" id="2.7.11.1"/>
    </reaction>
</comment>
<evidence type="ECO:0000256" key="2">
    <source>
        <dbReference type="ARBA" id="ARBA00022527"/>
    </source>
</evidence>
<evidence type="ECO:0000313" key="11">
    <source>
        <dbReference type="EMBL" id="KRH55543.1"/>
    </source>
</evidence>
<dbReference type="SMART" id="SM00473">
    <property type="entry name" value="PAN_AP"/>
    <property type="match status" value="1"/>
</dbReference>
<dbReference type="InterPro" id="IPR008271">
    <property type="entry name" value="Ser/Thr_kinase_AS"/>
</dbReference>
<feature type="domain" description="Apple" evidence="10">
    <location>
        <begin position="39"/>
        <end position="121"/>
    </location>
</feature>
<dbReference type="EMBL" id="CM000839">
    <property type="protein sequence ID" value="KRH55543.1"/>
    <property type="molecule type" value="Genomic_DNA"/>
</dbReference>
<dbReference type="InterPro" id="IPR011009">
    <property type="entry name" value="Kinase-like_dom_sf"/>
</dbReference>
<keyword evidence="13" id="KW-1185">Reference proteome</keyword>
<dbReference type="OrthoDB" id="4062651at2759"/>
<dbReference type="PROSITE" id="PS50011">
    <property type="entry name" value="PROTEIN_KINASE_DOM"/>
    <property type="match status" value="1"/>
</dbReference>
<keyword evidence="4" id="KW-0547">Nucleotide-binding</keyword>
<dbReference type="Pfam" id="PF07714">
    <property type="entry name" value="PK_Tyr_Ser-Thr"/>
    <property type="match status" value="1"/>
</dbReference>
<dbReference type="PROSITE" id="PS00108">
    <property type="entry name" value="PROTEIN_KINASE_ST"/>
    <property type="match status" value="1"/>
</dbReference>
<dbReference type="GO" id="GO:0007165">
    <property type="term" value="P:signal transduction"/>
    <property type="evidence" value="ECO:0000318"/>
    <property type="project" value="GO_Central"/>
</dbReference>
<proteinExistence type="predicted"/>
<dbReference type="PROSITE" id="PS50948">
    <property type="entry name" value="PAN"/>
    <property type="match status" value="1"/>
</dbReference>
<organism evidence="11">
    <name type="scientific">Glycine max</name>
    <name type="common">Soybean</name>
    <name type="synonym">Glycine hispida</name>
    <dbReference type="NCBI Taxonomy" id="3847"/>
    <lineage>
        <taxon>Eukaryota</taxon>
        <taxon>Viridiplantae</taxon>
        <taxon>Streptophyta</taxon>
        <taxon>Embryophyta</taxon>
        <taxon>Tracheophyta</taxon>
        <taxon>Spermatophyta</taxon>
        <taxon>Magnoliopsida</taxon>
        <taxon>eudicotyledons</taxon>
        <taxon>Gunneridae</taxon>
        <taxon>Pentapetalae</taxon>
        <taxon>rosids</taxon>
        <taxon>fabids</taxon>
        <taxon>Fabales</taxon>
        <taxon>Fabaceae</taxon>
        <taxon>Papilionoideae</taxon>
        <taxon>50 kb inversion clade</taxon>
        <taxon>NPAAA clade</taxon>
        <taxon>indigoferoid/millettioid clade</taxon>
        <taxon>Phaseoleae</taxon>
        <taxon>Glycine</taxon>
        <taxon>Glycine subgen. Soja</taxon>
    </lineage>
</organism>
<dbReference type="InParanoid" id="A0A0R0JM46"/>
<evidence type="ECO:0000256" key="4">
    <source>
        <dbReference type="ARBA" id="ARBA00022741"/>
    </source>
</evidence>
<reference evidence="11" key="3">
    <citation type="submission" date="2018-07" db="EMBL/GenBank/DDBJ databases">
        <title>WGS assembly of Glycine max.</title>
        <authorList>
            <person name="Schmutz J."/>
            <person name="Cannon S."/>
            <person name="Schlueter J."/>
            <person name="Ma J."/>
            <person name="Mitros T."/>
            <person name="Nelson W."/>
            <person name="Hyten D."/>
            <person name="Song Q."/>
            <person name="Thelen J."/>
            <person name="Cheng J."/>
            <person name="Xu D."/>
            <person name="Hellsten U."/>
            <person name="May G."/>
            <person name="Yu Y."/>
            <person name="Sakurai T."/>
            <person name="Umezawa T."/>
            <person name="Bhattacharyya M."/>
            <person name="Sandhu D."/>
            <person name="Valliyodan B."/>
            <person name="Lindquist E."/>
            <person name="Peto M."/>
            <person name="Grant D."/>
            <person name="Shu S."/>
            <person name="Goodstein D."/>
            <person name="Barry K."/>
            <person name="Futrell-Griggs M."/>
            <person name="Abernathy B."/>
            <person name="Du J."/>
            <person name="Tian Z."/>
            <person name="Zhu L."/>
            <person name="Gill N."/>
            <person name="Joshi T."/>
            <person name="Libault M."/>
            <person name="Sethuraman A."/>
            <person name="Zhang X."/>
            <person name="Shinozaki K."/>
            <person name="Nguyen H."/>
            <person name="Wing R."/>
            <person name="Cregan P."/>
            <person name="Specht J."/>
            <person name="Grimwood J."/>
            <person name="Rokhsar D."/>
            <person name="Stacey G."/>
            <person name="Shoemaker R."/>
            <person name="Jackson S."/>
        </authorList>
    </citation>
    <scope>NUCLEOTIDE SEQUENCE</scope>
    <source>
        <tissue evidence="11">Callus</tissue>
    </source>
</reference>
<dbReference type="Gramene" id="KRH55543">
    <property type="protein sequence ID" value="KRH55543"/>
    <property type="gene ID" value="GLYMA_06G261300"/>
</dbReference>
<protein>
    <recommendedName>
        <fullName evidence="1">non-specific serine/threonine protein kinase</fullName>
        <ecNumber evidence="1">2.7.11.1</ecNumber>
    </recommendedName>
</protein>
<keyword evidence="3" id="KW-0808">Transferase</keyword>
<dbReference type="InterPro" id="IPR003609">
    <property type="entry name" value="Pan_app"/>
</dbReference>
<dbReference type="FunFam" id="1.10.510.10:FF:001023">
    <property type="entry name" value="Os07g0541700 protein"/>
    <property type="match status" value="1"/>
</dbReference>
<keyword evidence="2" id="KW-0723">Serine/threonine-protein kinase</keyword>
<keyword evidence="6" id="KW-0067">ATP-binding</keyword>
<gene>
    <name evidence="11" type="ORF">GLYMA_06G261300</name>
</gene>
<dbReference type="SMR" id="A0A0R0JM46"/>
<evidence type="ECO:0000313" key="13">
    <source>
        <dbReference type="Proteomes" id="UP000008827"/>
    </source>
</evidence>
<comment type="catalytic activity">
    <reaction evidence="7">
        <text>L-threonyl-[protein] + ATP = O-phospho-L-threonyl-[protein] + ADP + H(+)</text>
        <dbReference type="Rhea" id="RHEA:46608"/>
        <dbReference type="Rhea" id="RHEA-COMP:11060"/>
        <dbReference type="Rhea" id="RHEA-COMP:11605"/>
        <dbReference type="ChEBI" id="CHEBI:15378"/>
        <dbReference type="ChEBI" id="CHEBI:30013"/>
        <dbReference type="ChEBI" id="CHEBI:30616"/>
        <dbReference type="ChEBI" id="CHEBI:61977"/>
        <dbReference type="ChEBI" id="CHEBI:456216"/>
        <dbReference type="EC" id="2.7.11.1"/>
    </reaction>
</comment>
<dbReference type="SUPFAM" id="SSF56112">
    <property type="entry name" value="Protein kinase-like (PK-like)"/>
    <property type="match status" value="1"/>
</dbReference>
<dbReference type="Proteomes" id="UP000008827">
    <property type="component" value="Chromosome 6"/>
</dbReference>
<evidence type="ECO:0000256" key="8">
    <source>
        <dbReference type="ARBA" id="ARBA00048679"/>
    </source>
</evidence>